<gene>
    <name evidence="1" type="ORF">LCGC14_1108370</name>
</gene>
<accession>A0A0F9PQM9</accession>
<name>A0A0F9PQM9_9ZZZZ</name>
<organism evidence="1">
    <name type="scientific">marine sediment metagenome</name>
    <dbReference type="NCBI Taxonomy" id="412755"/>
    <lineage>
        <taxon>unclassified sequences</taxon>
        <taxon>metagenomes</taxon>
        <taxon>ecological metagenomes</taxon>
    </lineage>
</organism>
<dbReference type="EMBL" id="LAZR01005041">
    <property type="protein sequence ID" value="KKN03361.1"/>
    <property type="molecule type" value="Genomic_DNA"/>
</dbReference>
<evidence type="ECO:0000313" key="1">
    <source>
        <dbReference type="EMBL" id="KKN03361.1"/>
    </source>
</evidence>
<sequence>MKKEDFPLVSIIVPNWNGKD</sequence>
<proteinExistence type="predicted"/>
<dbReference type="AlphaFoldDB" id="A0A0F9PQM9"/>
<comment type="caution">
    <text evidence="1">The sequence shown here is derived from an EMBL/GenBank/DDBJ whole genome shotgun (WGS) entry which is preliminary data.</text>
</comment>
<protein>
    <submittedName>
        <fullName evidence="1">Uncharacterized protein</fullName>
    </submittedName>
</protein>
<reference evidence="1" key="1">
    <citation type="journal article" date="2015" name="Nature">
        <title>Complex archaea that bridge the gap between prokaryotes and eukaryotes.</title>
        <authorList>
            <person name="Spang A."/>
            <person name="Saw J.H."/>
            <person name="Jorgensen S.L."/>
            <person name="Zaremba-Niedzwiedzka K."/>
            <person name="Martijn J."/>
            <person name="Lind A.E."/>
            <person name="van Eijk R."/>
            <person name="Schleper C."/>
            <person name="Guy L."/>
            <person name="Ettema T.J."/>
        </authorList>
    </citation>
    <scope>NUCLEOTIDE SEQUENCE</scope>
</reference>
<feature type="non-terminal residue" evidence="1">
    <location>
        <position position="20"/>
    </location>
</feature>